<evidence type="ECO:0000313" key="2">
    <source>
        <dbReference type="Proteomes" id="UP000518266"/>
    </source>
</evidence>
<name>A0A7J5Y9D5_DISMA</name>
<comment type="caution">
    <text evidence="1">The sequence shown here is derived from an EMBL/GenBank/DDBJ whole genome shotgun (WGS) entry which is preliminary data.</text>
</comment>
<protein>
    <submittedName>
        <fullName evidence="1">Uncharacterized protein</fullName>
    </submittedName>
</protein>
<dbReference type="EMBL" id="JAAKFY010000015">
    <property type="protein sequence ID" value="KAF3845571.1"/>
    <property type="molecule type" value="Genomic_DNA"/>
</dbReference>
<keyword evidence="2" id="KW-1185">Reference proteome</keyword>
<gene>
    <name evidence="1" type="ORF">F7725_008734</name>
</gene>
<reference evidence="1 2" key="1">
    <citation type="submission" date="2020-03" db="EMBL/GenBank/DDBJ databases">
        <title>Dissostichus mawsoni Genome sequencing and assembly.</title>
        <authorList>
            <person name="Park H."/>
        </authorList>
    </citation>
    <scope>NUCLEOTIDE SEQUENCE [LARGE SCALE GENOMIC DNA]</scope>
    <source>
        <strain evidence="1">DM0001</strain>
        <tissue evidence="1">Muscle</tissue>
    </source>
</reference>
<proteinExistence type="predicted"/>
<sequence length="205" mass="23117">MISSISTRVILPSPSRSYMLKAQLSFCSKLPRDVMDRAQMNSLKSMVPSPFLSKVLKACWANFEASPYGKNCKELLELVEVQRPVGQSFRKPLYHCFSSCSLNSVFFTRSSITSGFVDVETELQRRAELQTQILHDHIALQEQQGVSIDLLEERGGGRTRGGRRRRNVSVRSEGLRVCVSDEPDHIVHRPGGGVFILRGFGLLWF</sequence>
<dbReference type="Proteomes" id="UP000518266">
    <property type="component" value="Unassembled WGS sequence"/>
</dbReference>
<dbReference type="OrthoDB" id="10497727at2759"/>
<dbReference type="AlphaFoldDB" id="A0A7J5Y9D5"/>
<evidence type="ECO:0000313" key="1">
    <source>
        <dbReference type="EMBL" id="KAF3845571.1"/>
    </source>
</evidence>
<organism evidence="1 2">
    <name type="scientific">Dissostichus mawsoni</name>
    <name type="common">Antarctic cod</name>
    <dbReference type="NCBI Taxonomy" id="36200"/>
    <lineage>
        <taxon>Eukaryota</taxon>
        <taxon>Metazoa</taxon>
        <taxon>Chordata</taxon>
        <taxon>Craniata</taxon>
        <taxon>Vertebrata</taxon>
        <taxon>Euteleostomi</taxon>
        <taxon>Actinopterygii</taxon>
        <taxon>Neopterygii</taxon>
        <taxon>Teleostei</taxon>
        <taxon>Neoteleostei</taxon>
        <taxon>Acanthomorphata</taxon>
        <taxon>Eupercaria</taxon>
        <taxon>Perciformes</taxon>
        <taxon>Notothenioidei</taxon>
        <taxon>Nototheniidae</taxon>
        <taxon>Dissostichus</taxon>
    </lineage>
</organism>
<accession>A0A7J5Y9D5</accession>